<dbReference type="InterPro" id="IPR036010">
    <property type="entry name" value="2Fe-2S_ferredoxin-like_sf"/>
</dbReference>
<organism evidence="6 7">
    <name type="scientific">Sphingomonas palmae</name>
    <dbReference type="NCBI Taxonomy" id="1855283"/>
    <lineage>
        <taxon>Bacteria</taxon>
        <taxon>Pseudomonadati</taxon>
        <taxon>Pseudomonadota</taxon>
        <taxon>Alphaproteobacteria</taxon>
        <taxon>Sphingomonadales</taxon>
        <taxon>Sphingomonadaceae</taxon>
        <taxon>Sphingomonas</taxon>
    </lineage>
</organism>
<dbReference type="AlphaFoldDB" id="A0A1H7IEP4"/>
<dbReference type="InterPro" id="IPR001055">
    <property type="entry name" value="Adrenodoxin-like"/>
</dbReference>
<dbReference type="OrthoDB" id="9799640at2"/>
<dbReference type="GO" id="GO:0140647">
    <property type="term" value="P:P450-containing electron transport chain"/>
    <property type="evidence" value="ECO:0007669"/>
    <property type="project" value="InterPro"/>
</dbReference>
<sequence>MKLYVVDGDAVSEFAGEPGERLLDACQRAGLPLEGTCGGDMACATCHVVVAAEDFGRLPPASDEEEDMLDLVPDARRTSRLACQVLLTAALEGLRLRLPAA</sequence>
<dbReference type="PROSITE" id="PS51085">
    <property type="entry name" value="2FE2S_FER_2"/>
    <property type="match status" value="1"/>
</dbReference>
<feature type="domain" description="2Fe-2S ferredoxin-type" evidence="5">
    <location>
        <begin position="1"/>
        <end position="101"/>
    </location>
</feature>
<dbReference type="STRING" id="1855283.SAMN05216382_0751"/>
<dbReference type="SUPFAM" id="SSF54292">
    <property type="entry name" value="2Fe-2S ferredoxin-like"/>
    <property type="match status" value="1"/>
</dbReference>
<dbReference type="InterPro" id="IPR012675">
    <property type="entry name" value="Beta-grasp_dom_sf"/>
</dbReference>
<dbReference type="GO" id="GO:0051537">
    <property type="term" value="F:2 iron, 2 sulfur cluster binding"/>
    <property type="evidence" value="ECO:0007669"/>
    <property type="project" value="UniProtKB-KW"/>
</dbReference>
<dbReference type="Proteomes" id="UP000199214">
    <property type="component" value="Unassembled WGS sequence"/>
</dbReference>
<evidence type="ECO:0000256" key="1">
    <source>
        <dbReference type="ARBA" id="ARBA00022714"/>
    </source>
</evidence>
<proteinExistence type="predicted"/>
<dbReference type="GO" id="GO:0009055">
    <property type="term" value="F:electron transfer activity"/>
    <property type="evidence" value="ECO:0007669"/>
    <property type="project" value="TreeGrafter"/>
</dbReference>
<dbReference type="GO" id="GO:0046872">
    <property type="term" value="F:metal ion binding"/>
    <property type="evidence" value="ECO:0007669"/>
    <property type="project" value="UniProtKB-KW"/>
</dbReference>
<evidence type="ECO:0000256" key="2">
    <source>
        <dbReference type="ARBA" id="ARBA00022723"/>
    </source>
</evidence>
<keyword evidence="2" id="KW-0479">Metal-binding</keyword>
<keyword evidence="7" id="KW-1185">Reference proteome</keyword>
<evidence type="ECO:0000256" key="4">
    <source>
        <dbReference type="ARBA" id="ARBA00023014"/>
    </source>
</evidence>
<dbReference type="CDD" id="cd00207">
    <property type="entry name" value="fer2"/>
    <property type="match status" value="1"/>
</dbReference>
<dbReference type="PRINTS" id="PR00355">
    <property type="entry name" value="ADRENODOXIN"/>
</dbReference>
<keyword evidence="3" id="KW-0408">Iron</keyword>
<dbReference type="RefSeq" id="WP_093003355.1">
    <property type="nucleotide sequence ID" value="NZ_FNZZ01000001.1"/>
</dbReference>
<dbReference type="Pfam" id="PF00111">
    <property type="entry name" value="Fer2"/>
    <property type="match status" value="1"/>
</dbReference>
<reference evidence="7" key="1">
    <citation type="submission" date="2016-10" db="EMBL/GenBank/DDBJ databases">
        <authorList>
            <person name="Varghese N."/>
            <person name="Submissions S."/>
        </authorList>
    </citation>
    <scope>NUCLEOTIDE SEQUENCE [LARGE SCALE GENOMIC DNA]</scope>
    <source>
        <strain evidence="7">JS21-1</strain>
    </source>
</reference>
<evidence type="ECO:0000313" key="6">
    <source>
        <dbReference type="EMBL" id="SEK60929.1"/>
    </source>
</evidence>
<protein>
    <submittedName>
        <fullName evidence="6">Ferredoxin</fullName>
    </submittedName>
</protein>
<dbReference type="EMBL" id="FNZZ01000001">
    <property type="protein sequence ID" value="SEK60929.1"/>
    <property type="molecule type" value="Genomic_DNA"/>
</dbReference>
<dbReference type="PANTHER" id="PTHR23426:SF67">
    <property type="entry name" value="2FE-2S FERREDOXIN-TYPE DOMAIN-CONTAINING PROTEIN"/>
    <property type="match status" value="1"/>
</dbReference>
<name>A0A1H7IEP4_9SPHN</name>
<accession>A0A1H7IEP4</accession>
<gene>
    <name evidence="6" type="ORF">SAMN05216382_0751</name>
</gene>
<keyword evidence="1" id="KW-0001">2Fe-2S</keyword>
<evidence type="ECO:0000256" key="3">
    <source>
        <dbReference type="ARBA" id="ARBA00023004"/>
    </source>
</evidence>
<evidence type="ECO:0000313" key="7">
    <source>
        <dbReference type="Proteomes" id="UP000199214"/>
    </source>
</evidence>
<dbReference type="PANTHER" id="PTHR23426">
    <property type="entry name" value="FERREDOXIN/ADRENODOXIN"/>
    <property type="match status" value="1"/>
</dbReference>
<dbReference type="InterPro" id="IPR001041">
    <property type="entry name" value="2Fe-2S_ferredoxin-type"/>
</dbReference>
<keyword evidence="4" id="KW-0411">Iron-sulfur</keyword>
<evidence type="ECO:0000259" key="5">
    <source>
        <dbReference type="PROSITE" id="PS51085"/>
    </source>
</evidence>
<dbReference type="Gene3D" id="3.10.20.30">
    <property type="match status" value="1"/>
</dbReference>